<sequence>MTRRTDILVTVNKIKLTRKLEANLTDFVRVARAIGYQPKHAETTLQRFRDQLASYREDLKRLTLEQPRPH</sequence>
<dbReference type="Proteomes" id="UP000616151">
    <property type="component" value="Unassembled WGS sequence"/>
</dbReference>
<keyword evidence="2" id="KW-1185">Reference proteome</keyword>
<organism evidence="1 2">
    <name type="scientific">Taklimakanibacter albus</name>
    <dbReference type="NCBI Taxonomy" id="2800327"/>
    <lineage>
        <taxon>Bacteria</taxon>
        <taxon>Pseudomonadati</taxon>
        <taxon>Pseudomonadota</taxon>
        <taxon>Alphaproteobacteria</taxon>
        <taxon>Hyphomicrobiales</taxon>
        <taxon>Aestuariivirgaceae</taxon>
        <taxon>Taklimakanibacter</taxon>
    </lineage>
</organism>
<evidence type="ECO:0000313" key="2">
    <source>
        <dbReference type="Proteomes" id="UP000616151"/>
    </source>
</evidence>
<evidence type="ECO:0000313" key="1">
    <source>
        <dbReference type="EMBL" id="MBK1870919.1"/>
    </source>
</evidence>
<comment type="caution">
    <text evidence="1">The sequence shown here is derived from an EMBL/GenBank/DDBJ whole genome shotgun (WGS) entry which is preliminary data.</text>
</comment>
<name>A0ACC5RE97_9HYPH</name>
<protein>
    <submittedName>
        <fullName evidence="1">Uncharacterized protein</fullName>
    </submittedName>
</protein>
<dbReference type="EMBL" id="JAENHL010000008">
    <property type="protein sequence ID" value="MBK1870919.1"/>
    <property type="molecule type" value="Genomic_DNA"/>
</dbReference>
<accession>A0ACC5RE97</accession>
<gene>
    <name evidence="1" type="ORF">JHL16_31430</name>
</gene>
<reference evidence="1" key="1">
    <citation type="submission" date="2021-01" db="EMBL/GenBank/DDBJ databases">
        <authorList>
            <person name="Sun Q."/>
        </authorList>
    </citation>
    <scope>NUCLEOTIDE SEQUENCE</scope>
    <source>
        <strain evidence="1">YIM B02566</strain>
    </source>
</reference>
<proteinExistence type="predicted"/>